<reference evidence="2" key="1">
    <citation type="submission" date="2023-10" db="EMBL/GenBank/DDBJ databases">
        <authorList>
            <person name="Chen Y."/>
            <person name="Shah S."/>
            <person name="Dougan E. K."/>
            <person name="Thang M."/>
            <person name="Chan C."/>
        </authorList>
    </citation>
    <scope>NUCLEOTIDE SEQUENCE [LARGE SCALE GENOMIC DNA]</scope>
</reference>
<feature type="region of interest" description="Disordered" evidence="1">
    <location>
        <begin position="525"/>
        <end position="580"/>
    </location>
</feature>
<dbReference type="Proteomes" id="UP001189429">
    <property type="component" value="Unassembled WGS sequence"/>
</dbReference>
<proteinExistence type="predicted"/>
<evidence type="ECO:0000256" key="1">
    <source>
        <dbReference type="SAM" id="MobiDB-lite"/>
    </source>
</evidence>
<sequence length="612" mass="61098">QHELCAADCASPPGAVPAFDLAIGLHCCGGLTDLVMELCRARGADCAVAPCCNGGIGRGITEAGAAEAGVAYPRSQALARLVSREEYCEVLCPAADDLSHYGAKCLVELDRGLAASGSLRLLRLSPATCSPKHHVVVVERTPREAGAALTDPPQAIAVITMTLTVCTATAGTRRVGRAARAARAAGALWGRARLEFETGPAAPAAAAEMAPLPPPRGRAAAGPAGAPEGGCHPPSSLSKCPKHPTNRKVKHQDKQYEGPEDMRREAQARGGSRSVEGQRGRRAQSAGRGRRRRGGVGPGLVPNPGDGPRKHCFEEPLSDLRVAGDGQFGFPEPKIDHPAAAERTERQADPGPVGAKEPECLAGVGVEPAGGSQLKGLLLRERAPVSTRREPAAEAGATGVSAGCWGWCCAGAAGKETDDEGGPMGRQEQADEGGSGGEGSTGAAGGGPDDGGGQHGRPEQAGAGGRGWGAGIPSDAGGGPEEDAAGPPRGGGAAGGLRHGGVACDAGARPGLAPAEPLELPPAAPAAQRRLAARRASAAPCAEPPYTATKASATKGKAPKTGGGGTGAAAGSAGTRPGAMADSRLEQTGAPLGISFEHTGKLFGLSLLLGLG</sequence>
<name>A0ABN9X2Q6_9DINO</name>
<dbReference type="PANTHER" id="PTHR13369:SF0">
    <property type="entry name" value="GLUTATHIONE S-TRANSFERASE C-TERMINAL DOMAIN-CONTAINING PROTEIN"/>
    <property type="match status" value="1"/>
</dbReference>
<feature type="compositionally biased region" description="Basic residues" evidence="1">
    <location>
        <begin position="240"/>
        <end position="251"/>
    </location>
</feature>
<feature type="compositionally biased region" description="Gly residues" evidence="1">
    <location>
        <begin position="433"/>
        <end position="455"/>
    </location>
</feature>
<dbReference type="PANTHER" id="PTHR13369">
    <property type="match status" value="1"/>
</dbReference>
<organism evidence="2 3">
    <name type="scientific">Prorocentrum cordatum</name>
    <dbReference type="NCBI Taxonomy" id="2364126"/>
    <lineage>
        <taxon>Eukaryota</taxon>
        <taxon>Sar</taxon>
        <taxon>Alveolata</taxon>
        <taxon>Dinophyceae</taxon>
        <taxon>Prorocentrales</taxon>
        <taxon>Prorocentraceae</taxon>
        <taxon>Prorocentrum</taxon>
    </lineage>
</organism>
<accession>A0ABN9X2Q6</accession>
<feature type="compositionally biased region" description="Low complexity" evidence="1">
    <location>
        <begin position="217"/>
        <end position="230"/>
    </location>
</feature>
<feature type="region of interest" description="Disordered" evidence="1">
    <location>
        <begin position="416"/>
        <end position="498"/>
    </location>
</feature>
<feature type="compositionally biased region" description="Low complexity" evidence="1">
    <location>
        <begin position="569"/>
        <end position="579"/>
    </location>
</feature>
<evidence type="ECO:0000313" key="2">
    <source>
        <dbReference type="EMBL" id="CAK0892139.1"/>
    </source>
</evidence>
<feature type="non-terminal residue" evidence="2">
    <location>
        <position position="1"/>
    </location>
</feature>
<comment type="caution">
    <text evidence="2">The sequence shown here is derived from an EMBL/GenBank/DDBJ whole genome shotgun (WGS) entry which is preliminary data.</text>
</comment>
<protein>
    <recommendedName>
        <fullName evidence="4">Methyltransferase domain-containing protein</fullName>
    </recommendedName>
</protein>
<dbReference type="EMBL" id="CAUYUJ010019570">
    <property type="protein sequence ID" value="CAK0892139.1"/>
    <property type="molecule type" value="Genomic_DNA"/>
</dbReference>
<feature type="compositionally biased region" description="Basic and acidic residues" evidence="1">
    <location>
        <begin position="252"/>
        <end position="267"/>
    </location>
</feature>
<evidence type="ECO:0000313" key="3">
    <source>
        <dbReference type="Proteomes" id="UP001189429"/>
    </source>
</evidence>
<gene>
    <name evidence="2" type="ORF">PCOR1329_LOCUS71874</name>
</gene>
<feature type="compositionally biased region" description="Low complexity" evidence="1">
    <location>
        <begin position="525"/>
        <end position="560"/>
    </location>
</feature>
<keyword evidence="3" id="KW-1185">Reference proteome</keyword>
<evidence type="ECO:0008006" key="4">
    <source>
        <dbReference type="Google" id="ProtNLM"/>
    </source>
</evidence>
<feature type="compositionally biased region" description="Gly residues" evidence="1">
    <location>
        <begin position="488"/>
        <end position="498"/>
    </location>
</feature>
<feature type="region of interest" description="Disordered" evidence="1">
    <location>
        <begin position="205"/>
        <end position="313"/>
    </location>
</feature>